<dbReference type="Proteomes" id="UP000293550">
    <property type="component" value="Unassembled WGS sequence"/>
</dbReference>
<comment type="caution">
    <text evidence="1">The sequence shown here is derived from an EMBL/GenBank/DDBJ whole genome shotgun (WGS) entry which is preliminary data.</text>
</comment>
<keyword evidence="2" id="KW-1185">Reference proteome</keyword>
<evidence type="ECO:0000313" key="1">
    <source>
        <dbReference type="EMBL" id="RZI45279.1"/>
    </source>
</evidence>
<proteinExistence type="predicted"/>
<organism evidence="1 2">
    <name type="scientific">Candidatus Finniella inopinata</name>
    <dbReference type="NCBI Taxonomy" id="1696036"/>
    <lineage>
        <taxon>Bacteria</taxon>
        <taxon>Pseudomonadati</taxon>
        <taxon>Pseudomonadota</taxon>
        <taxon>Alphaproteobacteria</taxon>
        <taxon>Holosporales</taxon>
        <taxon>Candidatus Paracaedibacteraceae</taxon>
        <taxon>Candidatus Finniella</taxon>
    </lineage>
</organism>
<dbReference type="RefSeq" id="WP_130154557.1">
    <property type="nucleotide sequence ID" value="NZ_SCFB01000020.1"/>
</dbReference>
<reference evidence="1 2" key="1">
    <citation type="submission" date="2018-10" db="EMBL/GenBank/DDBJ databases">
        <title>An updated phylogeny of the Alphaproteobacteria reveals that the parasitic Rickettsiales and Holosporales have independent origins.</title>
        <authorList>
            <person name="Munoz-Gomez S.A."/>
            <person name="Hess S."/>
            <person name="Burger G."/>
            <person name="Lang B.F."/>
            <person name="Susko E."/>
            <person name="Slamovits C.H."/>
            <person name="Roger A.J."/>
        </authorList>
    </citation>
    <scope>NUCLEOTIDE SEQUENCE [LARGE SCALE GENOMIC DNA]</scope>
    <source>
        <strain evidence="1">HOLO01</strain>
    </source>
</reference>
<evidence type="ECO:0000313" key="2">
    <source>
        <dbReference type="Proteomes" id="UP000293550"/>
    </source>
</evidence>
<gene>
    <name evidence="1" type="ORF">EQU50_07770</name>
</gene>
<dbReference type="AlphaFoldDB" id="A0A4Q7DGS1"/>
<protein>
    <submittedName>
        <fullName evidence="1">Uncharacterized protein</fullName>
    </submittedName>
</protein>
<sequence length="76" mass="8241">MTQKTPLTSITLMEQLEGLYNLALSQDNLALALKVKELQAKSLGLFQQPDTPNLSTLSDENLKKLIGQLAGDLNTG</sequence>
<dbReference type="EMBL" id="SCFB01000020">
    <property type="protein sequence ID" value="RZI45279.1"/>
    <property type="molecule type" value="Genomic_DNA"/>
</dbReference>
<accession>A0A4Q7DGS1</accession>
<name>A0A4Q7DGS1_9PROT</name>